<evidence type="ECO:0000313" key="2">
    <source>
        <dbReference type="Proteomes" id="UP001189429"/>
    </source>
</evidence>
<evidence type="ECO:0000313" key="1">
    <source>
        <dbReference type="EMBL" id="CAK0877201.1"/>
    </source>
</evidence>
<dbReference type="EMBL" id="CAUYUJ010017714">
    <property type="protein sequence ID" value="CAK0877201.1"/>
    <property type="molecule type" value="Genomic_DNA"/>
</dbReference>
<reference evidence="1" key="1">
    <citation type="submission" date="2023-10" db="EMBL/GenBank/DDBJ databases">
        <authorList>
            <person name="Chen Y."/>
            <person name="Shah S."/>
            <person name="Dougan E. K."/>
            <person name="Thang M."/>
            <person name="Chan C."/>
        </authorList>
    </citation>
    <scope>NUCLEOTIDE SEQUENCE [LARGE SCALE GENOMIC DNA]</scope>
</reference>
<protein>
    <submittedName>
        <fullName evidence="1">Uncharacterized protein</fullName>
    </submittedName>
</protein>
<proteinExistence type="predicted"/>
<name>A0ABN9VY70_9DINO</name>
<dbReference type="Proteomes" id="UP001189429">
    <property type="component" value="Unassembled WGS sequence"/>
</dbReference>
<keyword evidence="2" id="KW-1185">Reference proteome</keyword>
<gene>
    <name evidence="1" type="ORF">PCOR1329_LOCUS61321</name>
</gene>
<accession>A0ABN9VY70</accession>
<sequence>QVLAHQQVTKKEMRSVHKEANLLIETAGEDRIMNDQRTVFNVLEKGGKTQHERIFTYDRIRDDTVFDPRTPKDTNHPHLTAAARKRCQVHLTAGNSMRTSQVLWPAAAAGHPQHGLRCHLVLRERRHGQVAPLDRWRLECGTCGEVKGPVPGNGVEIRARWEWGRARWRPDEGLLVLAALLASVELSVFRAHAAPRGSTPARTARL</sequence>
<organism evidence="1 2">
    <name type="scientific">Prorocentrum cordatum</name>
    <dbReference type="NCBI Taxonomy" id="2364126"/>
    <lineage>
        <taxon>Eukaryota</taxon>
        <taxon>Sar</taxon>
        <taxon>Alveolata</taxon>
        <taxon>Dinophyceae</taxon>
        <taxon>Prorocentrales</taxon>
        <taxon>Prorocentraceae</taxon>
        <taxon>Prorocentrum</taxon>
    </lineage>
</organism>
<feature type="non-terminal residue" evidence="1">
    <location>
        <position position="1"/>
    </location>
</feature>
<comment type="caution">
    <text evidence="1">The sequence shown here is derived from an EMBL/GenBank/DDBJ whole genome shotgun (WGS) entry which is preliminary data.</text>
</comment>